<dbReference type="FunFam" id="3.50.50.60:FF:000021">
    <property type="entry name" value="Ubiquinone biosynthesis monooxygenase COQ6"/>
    <property type="match status" value="1"/>
</dbReference>
<dbReference type="AlphaFoldDB" id="A0ABD7PXH4"/>
<dbReference type="PRINTS" id="PR00420">
    <property type="entry name" value="RNGMNOXGNASE"/>
</dbReference>
<evidence type="ECO:0000256" key="2">
    <source>
        <dbReference type="ARBA" id="ARBA00004749"/>
    </source>
</evidence>
<evidence type="ECO:0000313" key="9">
    <source>
        <dbReference type="EMBL" id="TAW31781.1"/>
    </source>
</evidence>
<comment type="caution">
    <text evidence="9">The sequence shown here is derived from an EMBL/GenBank/DDBJ whole genome shotgun (WGS) entry which is preliminary data.</text>
</comment>
<dbReference type="InterPro" id="IPR002938">
    <property type="entry name" value="FAD-bd"/>
</dbReference>
<dbReference type="RefSeq" id="WP_130727638.1">
    <property type="nucleotide sequence ID" value="NZ_SINY01000001.1"/>
</dbReference>
<keyword evidence="6" id="KW-0560">Oxidoreductase</keyword>
<dbReference type="PANTHER" id="PTHR43876">
    <property type="entry name" value="UBIQUINONE BIOSYNTHESIS MONOOXYGENASE COQ6, MITOCHONDRIAL"/>
    <property type="match status" value="1"/>
</dbReference>
<keyword evidence="5" id="KW-0274">FAD</keyword>
<comment type="pathway">
    <text evidence="2">Cofactor biosynthesis; ubiquinone biosynthesis.</text>
</comment>
<feature type="domain" description="FAD-binding" evidence="8">
    <location>
        <begin position="3"/>
        <end position="314"/>
    </location>
</feature>
<dbReference type="GO" id="GO:0004497">
    <property type="term" value="F:monooxygenase activity"/>
    <property type="evidence" value="ECO:0007669"/>
    <property type="project" value="UniProtKB-KW"/>
</dbReference>
<dbReference type="Gene3D" id="3.50.50.60">
    <property type="entry name" value="FAD/NAD(P)-binding domain"/>
    <property type="match status" value="2"/>
</dbReference>
<dbReference type="InterPro" id="IPR010971">
    <property type="entry name" value="UbiH/COQ6"/>
</dbReference>
<dbReference type="SUPFAM" id="SSF51905">
    <property type="entry name" value="FAD/NAD(P)-binding domain"/>
    <property type="match status" value="1"/>
</dbReference>
<dbReference type="GO" id="GO:0006744">
    <property type="term" value="P:ubiquinone biosynthetic process"/>
    <property type="evidence" value="ECO:0007669"/>
    <property type="project" value="UniProtKB-ARBA"/>
</dbReference>
<comment type="similarity">
    <text evidence="3">Belongs to the UbiH/COQ6 family.</text>
</comment>
<dbReference type="Proteomes" id="UP000292036">
    <property type="component" value="Unassembled WGS sequence"/>
</dbReference>
<evidence type="ECO:0000256" key="5">
    <source>
        <dbReference type="ARBA" id="ARBA00022827"/>
    </source>
</evidence>
<evidence type="ECO:0000256" key="4">
    <source>
        <dbReference type="ARBA" id="ARBA00022630"/>
    </source>
</evidence>
<sequence length="404" mass="43683">MLDMLVVGGGYVGLSAAVAVKQAAPHLNVAVVEAAPEHVWKNDTRASAIIAAAAKMLEVFGIWSEIEPEAQPITKMIVTDSKTSDPVRPVFLTFDGQVSEGRPFAHMIPNVAMVAALRGACERLGIDIRHGLGATELKTHDTHVTVTLSDGSTLETKLLVACDGVRSKLRDLAGIRTVTWDYGQSGIVATVEHERPHDGCAEEHFLPAGPFAILPLKNNRSSLVWTERTPDANRLVAADDLIFEEELERRFGHKLGSLKVIGDKRAFPLGLTLARSFVAPRFALAGDAAHGIHPISGQGLNLGFKDVAALAETIVDADRLGLDIGSINILERYQTWRRFDTFRMGVTTDVLNRLFSNDATPIRIARDVGLGIVDRLPRLKSFFIGQAAGTTAKDKPRLLAGEAI</sequence>
<comment type="cofactor">
    <cofactor evidence="1">
        <name>FAD</name>
        <dbReference type="ChEBI" id="CHEBI:57692"/>
    </cofactor>
</comment>
<dbReference type="GO" id="GO:0110142">
    <property type="term" value="C:ubiquinone biosynthesis complex"/>
    <property type="evidence" value="ECO:0007669"/>
    <property type="project" value="UniProtKB-ARBA"/>
</dbReference>
<accession>A0ABD7PXH4</accession>
<keyword evidence="7" id="KW-0503">Monooxygenase</keyword>
<keyword evidence="9" id="KW-0830">Ubiquinone</keyword>
<evidence type="ECO:0000256" key="3">
    <source>
        <dbReference type="ARBA" id="ARBA00005349"/>
    </source>
</evidence>
<name>A0ABD7PXH4_RHILE</name>
<dbReference type="Pfam" id="PF01494">
    <property type="entry name" value="FAD_binding_3"/>
    <property type="match status" value="1"/>
</dbReference>
<dbReference type="NCBIfam" id="TIGR01988">
    <property type="entry name" value="Ubi-OHases"/>
    <property type="match status" value="1"/>
</dbReference>
<organism evidence="9 10">
    <name type="scientific">Rhizobium leguminosarum</name>
    <dbReference type="NCBI Taxonomy" id="384"/>
    <lineage>
        <taxon>Bacteria</taxon>
        <taxon>Pseudomonadati</taxon>
        <taxon>Pseudomonadota</taxon>
        <taxon>Alphaproteobacteria</taxon>
        <taxon>Hyphomicrobiales</taxon>
        <taxon>Rhizobiaceae</taxon>
        <taxon>Rhizobium/Agrobacterium group</taxon>
        <taxon>Rhizobium</taxon>
    </lineage>
</organism>
<evidence type="ECO:0000256" key="7">
    <source>
        <dbReference type="ARBA" id="ARBA00023033"/>
    </source>
</evidence>
<keyword evidence="4" id="KW-0285">Flavoprotein</keyword>
<evidence type="ECO:0000256" key="1">
    <source>
        <dbReference type="ARBA" id="ARBA00001974"/>
    </source>
</evidence>
<dbReference type="PANTHER" id="PTHR43876:SF7">
    <property type="entry name" value="UBIQUINONE BIOSYNTHESIS MONOOXYGENASE COQ6, MITOCHONDRIAL"/>
    <property type="match status" value="1"/>
</dbReference>
<dbReference type="InterPro" id="IPR051205">
    <property type="entry name" value="UbiH/COQ6_monooxygenase"/>
</dbReference>
<proteinExistence type="inferred from homology"/>
<dbReference type="InterPro" id="IPR036188">
    <property type="entry name" value="FAD/NAD-bd_sf"/>
</dbReference>
<dbReference type="NCBIfam" id="NF005599">
    <property type="entry name" value="PRK07333.1"/>
    <property type="match status" value="1"/>
</dbReference>
<protein>
    <submittedName>
        <fullName evidence="9">Ubiquinone biosynthesis hydroxylase</fullName>
    </submittedName>
</protein>
<reference evidence="9 10" key="1">
    <citation type="submission" date="2019-02" db="EMBL/GenBank/DDBJ databases">
        <title>The genomic architecture of introgression among sibling species of bacteria.</title>
        <authorList>
            <person name="Cavassim M.I.A."/>
            <person name="Moeskjaer S."/>
            <person name="Moslemi C."/>
            <person name="Fields B."/>
            <person name="Bachmann A."/>
            <person name="Vilhjalmsson B."/>
            <person name="Schierup M.H."/>
            <person name="Young J.P.W."/>
            <person name="Andersen S.U."/>
        </authorList>
    </citation>
    <scope>NUCLEOTIDE SEQUENCE [LARGE SCALE GENOMIC DNA]</scope>
    <source>
        <strain evidence="9 10">SM151B</strain>
    </source>
</reference>
<evidence type="ECO:0000313" key="10">
    <source>
        <dbReference type="Proteomes" id="UP000292036"/>
    </source>
</evidence>
<evidence type="ECO:0000259" key="8">
    <source>
        <dbReference type="Pfam" id="PF01494"/>
    </source>
</evidence>
<dbReference type="EMBL" id="SIPS01000001">
    <property type="protein sequence ID" value="TAW31781.1"/>
    <property type="molecule type" value="Genomic_DNA"/>
</dbReference>
<evidence type="ECO:0000256" key="6">
    <source>
        <dbReference type="ARBA" id="ARBA00023002"/>
    </source>
</evidence>
<gene>
    <name evidence="9" type="ORF">ELI19_20720</name>
</gene>